<proteinExistence type="predicted"/>
<dbReference type="Proteomes" id="UP000256690">
    <property type="component" value="Unassembled WGS sequence"/>
</dbReference>
<dbReference type="AlphaFoldDB" id="A0A3D8R3W7"/>
<evidence type="ECO:0000313" key="2">
    <source>
        <dbReference type="Proteomes" id="UP000256690"/>
    </source>
</evidence>
<comment type="caution">
    <text evidence="1">The sequence shown here is derived from an EMBL/GenBank/DDBJ whole genome shotgun (WGS) entry which is preliminary data.</text>
</comment>
<protein>
    <submittedName>
        <fullName evidence="1">Uncharacterized protein</fullName>
    </submittedName>
</protein>
<keyword evidence="2" id="KW-1185">Reference proteome</keyword>
<dbReference type="GeneID" id="38118875"/>
<organism evidence="1 2">
    <name type="scientific">Aspergillus mulundensis</name>
    <dbReference type="NCBI Taxonomy" id="1810919"/>
    <lineage>
        <taxon>Eukaryota</taxon>
        <taxon>Fungi</taxon>
        <taxon>Dikarya</taxon>
        <taxon>Ascomycota</taxon>
        <taxon>Pezizomycotina</taxon>
        <taxon>Eurotiomycetes</taxon>
        <taxon>Eurotiomycetidae</taxon>
        <taxon>Eurotiales</taxon>
        <taxon>Aspergillaceae</taxon>
        <taxon>Aspergillus</taxon>
        <taxon>Aspergillus subgen. Nidulantes</taxon>
    </lineage>
</organism>
<reference evidence="1 2" key="1">
    <citation type="journal article" date="2018" name="IMA Fungus">
        <title>IMA Genome-F 9: Draft genome sequence of Annulohypoxylon stygium, Aspergillus mulundensis, Berkeleyomyces basicola (syn. Thielaviopsis basicola), Ceratocystis smalleyi, two Cercospora beticola strains, Coleophoma cylindrospora, Fusarium fracticaudum, Phialophora cf. hyalina, and Morchella septimelata.</title>
        <authorList>
            <person name="Wingfield B.D."/>
            <person name="Bills G.F."/>
            <person name="Dong Y."/>
            <person name="Huang W."/>
            <person name="Nel W.J."/>
            <person name="Swalarsk-Parry B.S."/>
            <person name="Vaghefi N."/>
            <person name="Wilken P.M."/>
            <person name="An Z."/>
            <person name="de Beer Z.W."/>
            <person name="De Vos L."/>
            <person name="Chen L."/>
            <person name="Duong T.A."/>
            <person name="Gao Y."/>
            <person name="Hammerbacher A."/>
            <person name="Kikkert J.R."/>
            <person name="Li Y."/>
            <person name="Li H."/>
            <person name="Li K."/>
            <person name="Li Q."/>
            <person name="Liu X."/>
            <person name="Ma X."/>
            <person name="Naidoo K."/>
            <person name="Pethybridge S.J."/>
            <person name="Sun J."/>
            <person name="Steenkamp E.T."/>
            <person name="van der Nest M.A."/>
            <person name="van Wyk S."/>
            <person name="Wingfield M.J."/>
            <person name="Xiong C."/>
            <person name="Yue Q."/>
            <person name="Zhang X."/>
        </authorList>
    </citation>
    <scope>NUCLEOTIDE SEQUENCE [LARGE SCALE GENOMIC DNA]</scope>
    <source>
        <strain evidence="1 2">DSM 5745</strain>
    </source>
</reference>
<evidence type="ECO:0000313" key="1">
    <source>
        <dbReference type="EMBL" id="RDW68745.1"/>
    </source>
</evidence>
<dbReference type="EMBL" id="PVWQ01000011">
    <property type="protein sequence ID" value="RDW68745.1"/>
    <property type="molecule type" value="Genomic_DNA"/>
</dbReference>
<name>A0A3D8R3W7_9EURO</name>
<gene>
    <name evidence="1" type="ORF">DSM5745_08505</name>
</gene>
<accession>A0A3D8R3W7</accession>
<sequence length="187" mass="21638">MIHHYRLSVGITCSQNVGPYIPAQVVVIRNMNTNDSKWWTCVCFSRVCIHGQEFRESDFLRHIDLGRIEIDHIETFYNTLKEMRTDPEEIFILSFLCKLAARGVVKQDAVDAALDQLKVPLTKEQAKRAKTALETFRAYDGAGYPFDRDWEYLDEPLDRTKKNKWHPVGEPISFAVERLVASSDEDE</sequence>
<dbReference type="RefSeq" id="XP_026600534.1">
    <property type="nucleotide sequence ID" value="XM_026750521.1"/>
</dbReference>